<dbReference type="SMART" id="SM00507">
    <property type="entry name" value="HNHc"/>
    <property type="match status" value="1"/>
</dbReference>
<organism evidence="2">
    <name type="scientific">bioreactor metagenome</name>
    <dbReference type="NCBI Taxonomy" id="1076179"/>
    <lineage>
        <taxon>unclassified sequences</taxon>
        <taxon>metagenomes</taxon>
        <taxon>ecological metagenomes</taxon>
    </lineage>
</organism>
<protein>
    <recommendedName>
        <fullName evidence="1">HNH nuclease domain-containing protein</fullName>
    </recommendedName>
</protein>
<name>A0A644Y5W8_9ZZZZ</name>
<dbReference type="Gene3D" id="1.10.30.50">
    <property type="match status" value="1"/>
</dbReference>
<dbReference type="EMBL" id="VSSQ01004146">
    <property type="protein sequence ID" value="MPM23935.1"/>
    <property type="molecule type" value="Genomic_DNA"/>
</dbReference>
<reference evidence="2" key="1">
    <citation type="submission" date="2019-08" db="EMBL/GenBank/DDBJ databases">
        <authorList>
            <person name="Kucharzyk K."/>
            <person name="Murdoch R.W."/>
            <person name="Higgins S."/>
            <person name="Loffler F."/>
        </authorList>
    </citation>
    <scope>NUCLEOTIDE SEQUENCE</scope>
</reference>
<sequence>MEHYVYKKEVDWSLLHDGLTLPVDNQVIFGRNMDKFLKRGESKDIILYLDGKAYKAKITNVNFSPKFNRIKDTLQIRYSRNSELSKVLRSYFSKSYKYLKLQRALRSPNDRSLIIMPEEIKEYLVIYTTEDQDSYFLDTIIAGDIFELKEVIKGQQEKEVEANFNYEIVDNKAGFFVAERLLKIRKLNKKIGDNLKLLYDYHCQICGKRIGEEYSSQVVEAHHIDYFVKSFNNDFDNQLIVCPNHHSIIHDVNPIFDRSKKIYTYPNGFEEGLVLNKHL</sequence>
<proteinExistence type="predicted"/>
<evidence type="ECO:0000259" key="1">
    <source>
        <dbReference type="SMART" id="SM00507"/>
    </source>
</evidence>
<gene>
    <name evidence="2" type="ORF">SDC9_70412</name>
</gene>
<dbReference type="AlphaFoldDB" id="A0A644Y5W8"/>
<dbReference type="InterPro" id="IPR003615">
    <property type="entry name" value="HNH_nuc"/>
</dbReference>
<evidence type="ECO:0000313" key="2">
    <source>
        <dbReference type="EMBL" id="MPM23935.1"/>
    </source>
</evidence>
<dbReference type="CDD" id="cd00085">
    <property type="entry name" value="HNHc"/>
    <property type="match status" value="1"/>
</dbReference>
<comment type="caution">
    <text evidence="2">The sequence shown here is derived from an EMBL/GenBank/DDBJ whole genome shotgun (WGS) entry which is preliminary data.</text>
</comment>
<accession>A0A644Y5W8</accession>
<feature type="domain" description="HNH nuclease" evidence="1">
    <location>
        <begin position="191"/>
        <end position="247"/>
    </location>
</feature>